<feature type="transmembrane region" description="Helical" evidence="1">
    <location>
        <begin position="110"/>
        <end position="128"/>
    </location>
</feature>
<reference evidence="2" key="1">
    <citation type="submission" date="2022-11" db="EMBL/GenBank/DDBJ databases">
        <authorList>
            <person name="Petersen C."/>
        </authorList>
    </citation>
    <scope>NUCLEOTIDE SEQUENCE</scope>
    <source>
        <strain evidence="2">IBT 29864</strain>
    </source>
</reference>
<feature type="transmembrane region" description="Helical" evidence="1">
    <location>
        <begin position="12"/>
        <end position="29"/>
    </location>
</feature>
<keyword evidence="1" id="KW-0472">Membrane</keyword>
<evidence type="ECO:0000313" key="3">
    <source>
        <dbReference type="Proteomes" id="UP001147782"/>
    </source>
</evidence>
<sequence length="130" mass="14039">MIYPFMCIPTSPAFLGTALLGLGLVRLFAPKQAYRLFGLPLRPSRSPSPFIFANAGRDIALGVAFILLGLQRNFEGVRAVLVGTLIAAQVDAFTVFKYGGEEFGGWSGKWYGHSLGGLILGFIAWKGWGL</sequence>
<keyword evidence="3" id="KW-1185">Reference proteome</keyword>
<dbReference type="AlphaFoldDB" id="A0A9W9S0G5"/>
<feature type="transmembrane region" description="Helical" evidence="1">
    <location>
        <begin position="50"/>
        <end position="70"/>
    </location>
</feature>
<dbReference type="GeneID" id="81437987"/>
<feature type="transmembrane region" description="Helical" evidence="1">
    <location>
        <begin position="76"/>
        <end position="98"/>
    </location>
</feature>
<keyword evidence="1" id="KW-0812">Transmembrane</keyword>
<organism evidence="2 3">
    <name type="scientific">Penicillium cataractarum</name>
    <dbReference type="NCBI Taxonomy" id="2100454"/>
    <lineage>
        <taxon>Eukaryota</taxon>
        <taxon>Fungi</taxon>
        <taxon>Dikarya</taxon>
        <taxon>Ascomycota</taxon>
        <taxon>Pezizomycotina</taxon>
        <taxon>Eurotiomycetes</taxon>
        <taxon>Eurotiomycetidae</taxon>
        <taxon>Eurotiales</taxon>
        <taxon>Aspergillaceae</taxon>
        <taxon>Penicillium</taxon>
    </lineage>
</organism>
<dbReference type="OrthoDB" id="4354846at2759"/>
<dbReference type="InterPro" id="IPR025363">
    <property type="entry name" value="DUF4267"/>
</dbReference>
<comment type="caution">
    <text evidence="2">The sequence shown here is derived from an EMBL/GenBank/DDBJ whole genome shotgun (WGS) entry which is preliminary data.</text>
</comment>
<dbReference type="RefSeq" id="XP_056554221.1">
    <property type="nucleotide sequence ID" value="XM_056698808.1"/>
</dbReference>
<accession>A0A9W9S0G5</accession>
<dbReference type="EMBL" id="JAPZBS010000005">
    <property type="protein sequence ID" value="KAJ5369787.1"/>
    <property type="molecule type" value="Genomic_DNA"/>
</dbReference>
<dbReference type="Pfam" id="PF14087">
    <property type="entry name" value="DUF4267"/>
    <property type="match status" value="1"/>
</dbReference>
<proteinExistence type="predicted"/>
<name>A0A9W9S0G5_9EURO</name>
<reference evidence="2" key="2">
    <citation type="journal article" date="2023" name="IMA Fungus">
        <title>Comparative genomic study of the Penicillium genus elucidates a diverse pangenome and 15 lateral gene transfer events.</title>
        <authorList>
            <person name="Petersen C."/>
            <person name="Sorensen T."/>
            <person name="Nielsen M.R."/>
            <person name="Sondergaard T.E."/>
            <person name="Sorensen J.L."/>
            <person name="Fitzpatrick D.A."/>
            <person name="Frisvad J.C."/>
            <person name="Nielsen K.L."/>
        </authorList>
    </citation>
    <scope>NUCLEOTIDE SEQUENCE</scope>
    <source>
        <strain evidence="2">IBT 29864</strain>
    </source>
</reference>
<gene>
    <name evidence="2" type="ORF">N7496_005879</name>
</gene>
<dbReference type="Proteomes" id="UP001147782">
    <property type="component" value="Unassembled WGS sequence"/>
</dbReference>
<evidence type="ECO:0000256" key="1">
    <source>
        <dbReference type="SAM" id="Phobius"/>
    </source>
</evidence>
<evidence type="ECO:0000313" key="2">
    <source>
        <dbReference type="EMBL" id="KAJ5369787.1"/>
    </source>
</evidence>
<protein>
    <submittedName>
        <fullName evidence="2">Uncharacterized protein</fullName>
    </submittedName>
</protein>
<keyword evidence="1" id="KW-1133">Transmembrane helix</keyword>